<dbReference type="AlphaFoldDB" id="L8TSX2"/>
<dbReference type="Proteomes" id="UP000011189">
    <property type="component" value="Unassembled WGS sequence"/>
</dbReference>
<comment type="caution">
    <text evidence="1">The sequence shown here is derived from an EMBL/GenBank/DDBJ whole genome shotgun (WGS) entry which is preliminary data.</text>
</comment>
<proteinExistence type="predicted"/>
<evidence type="ECO:0000313" key="1">
    <source>
        <dbReference type="EMBL" id="ELT44349.1"/>
    </source>
</evidence>
<accession>L8TSX2</accession>
<protein>
    <submittedName>
        <fullName evidence="1">Uncharacterized protein</fullName>
    </submittedName>
</protein>
<evidence type="ECO:0000313" key="2">
    <source>
        <dbReference type="Proteomes" id="UP000011189"/>
    </source>
</evidence>
<keyword evidence="2" id="KW-1185">Reference proteome</keyword>
<reference evidence="2" key="1">
    <citation type="journal article" date="2013" name="Genome Announc.">
        <title>Draft Genome Sequence of the 2-Chloro-4-Nitrophenol-Degrading Bacterium Arthrobacter sp. Strain SJCon.</title>
        <authorList>
            <person name="Vikram S."/>
            <person name="Kumar S."/>
            <person name="Vaidya B."/>
            <person name="Pinnaka A.K."/>
            <person name="Raghava G.P."/>
        </authorList>
    </citation>
    <scope>NUCLEOTIDE SEQUENCE [LARGE SCALE GENOMIC DNA]</scope>
    <source>
        <strain evidence="2">SJCon</strain>
    </source>
</reference>
<organism evidence="1 2">
    <name type="scientific">Arthrobacter nitrophenolicus</name>
    <dbReference type="NCBI Taxonomy" id="683150"/>
    <lineage>
        <taxon>Bacteria</taxon>
        <taxon>Bacillati</taxon>
        <taxon>Actinomycetota</taxon>
        <taxon>Actinomycetes</taxon>
        <taxon>Micrococcales</taxon>
        <taxon>Micrococcaceae</taxon>
        <taxon>Arthrobacter</taxon>
    </lineage>
</organism>
<sequence length="96" mass="9861">MVVVPQPGRILVVAVVVRVGGAGPEYLQRSAVGPGTGVAAVEVEGRPRGIGIVAACRNQFTVHGEAKGMPVLNAIVDRQVEGGTFPGDDHGPQVRL</sequence>
<gene>
    <name evidence="1" type="ORF">G205_12625</name>
</gene>
<dbReference type="EMBL" id="AOFD01000025">
    <property type="protein sequence ID" value="ELT44349.1"/>
    <property type="molecule type" value="Genomic_DNA"/>
</dbReference>
<name>L8TSX2_9MICC</name>
<dbReference type="RefSeq" id="WP_009357987.1">
    <property type="nucleotide sequence ID" value="NZ_AOFD01000025.1"/>
</dbReference>